<evidence type="ECO:0000313" key="2">
    <source>
        <dbReference type="EMBL" id="AXR03571.1"/>
    </source>
</evidence>
<feature type="chain" id="PRO_5042032039" evidence="1">
    <location>
        <begin position="18"/>
        <end position="149"/>
    </location>
</feature>
<dbReference type="Proteomes" id="UP000258102">
    <property type="component" value="Chromosome 1"/>
</dbReference>
<dbReference type="EMBL" id="CP031761">
    <property type="protein sequence ID" value="AXR03571.1"/>
    <property type="molecule type" value="Genomic_DNA"/>
</dbReference>
<keyword evidence="1" id="KW-0732">Signal</keyword>
<name>A0AAD0RJN0_PSEO7</name>
<gene>
    <name evidence="2" type="ORF">D0511_16905</name>
</gene>
<dbReference type="AlphaFoldDB" id="A0AAD0RJN0"/>
<dbReference type="RefSeq" id="WP_088531945.1">
    <property type="nucleotide sequence ID" value="NZ_CP021646.1"/>
</dbReference>
<dbReference type="KEGG" id="ppis:B1L02_16830"/>
<protein>
    <submittedName>
        <fullName evidence="2">Uncharacterized protein</fullName>
    </submittedName>
</protein>
<proteinExistence type="predicted"/>
<accession>A0AAD0RJN0</accession>
<organism evidence="2 3">
    <name type="scientific">Pseudoalteromonas piscicida</name>
    <dbReference type="NCBI Taxonomy" id="43662"/>
    <lineage>
        <taxon>Bacteria</taxon>
        <taxon>Pseudomonadati</taxon>
        <taxon>Pseudomonadota</taxon>
        <taxon>Gammaproteobacteria</taxon>
        <taxon>Alteromonadales</taxon>
        <taxon>Pseudoalteromonadaceae</taxon>
        <taxon>Pseudoalteromonas</taxon>
    </lineage>
</organism>
<feature type="signal peptide" evidence="1">
    <location>
        <begin position="1"/>
        <end position="17"/>
    </location>
</feature>
<reference evidence="2 3" key="1">
    <citation type="submission" date="2018-08" db="EMBL/GenBank/DDBJ databases">
        <title>Whole Genome Sequences of Two Pseudoalteromonas piscicida Strains, DE1-A and DE2-A, which Exhibit Strong Antibacterial Activity against Vibrio vulnificus.</title>
        <authorList>
            <person name="Richards G.P."/>
            <person name="Needleman D.S."/>
            <person name="Watson M.A."/>
            <person name="Polson S.W."/>
        </authorList>
    </citation>
    <scope>NUCLEOTIDE SEQUENCE [LARGE SCALE GENOMIC DNA]</scope>
    <source>
        <strain evidence="2 3">DE2-A</strain>
    </source>
</reference>
<evidence type="ECO:0000256" key="1">
    <source>
        <dbReference type="SAM" id="SignalP"/>
    </source>
</evidence>
<sequence>MKYFAILLMAVSFNSSAISVIDHLKSVPATKYEIGYVQLSLFSFLLNERLKGEPVPNSDFDYGGTKVYQDDFHLGVEFSFVGRSKYLTQNTCAQHKVMVEKIFDKSALIKDIWSGLTAEQYTKLESEFPYVVTLIDESNSNLRINCGKP</sequence>
<evidence type="ECO:0000313" key="3">
    <source>
        <dbReference type="Proteomes" id="UP000258102"/>
    </source>
</evidence>